<evidence type="ECO:0000256" key="4">
    <source>
        <dbReference type="ARBA" id="ARBA00022519"/>
    </source>
</evidence>
<dbReference type="Pfam" id="PF25876">
    <property type="entry name" value="HH_MFP_RND"/>
    <property type="match status" value="1"/>
</dbReference>
<feature type="compositionally biased region" description="Low complexity" evidence="7">
    <location>
        <begin position="386"/>
        <end position="407"/>
    </location>
</feature>
<evidence type="ECO:0000256" key="2">
    <source>
        <dbReference type="ARBA" id="ARBA00009477"/>
    </source>
</evidence>
<dbReference type="Gene3D" id="2.40.50.100">
    <property type="match status" value="1"/>
</dbReference>
<organism evidence="12 13">
    <name type="scientific">Ideonella aquatica</name>
    <dbReference type="NCBI Taxonomy" id="2824119"/>
    <lineage>
        <taxon>Bacteria</taxon>
        <taxon>Pseudomonadati</taxon>
        <taxon>Pseudomonadota</taxon>
        <taxon>Betaproteobacteria</taxon>
        <taxon>Burkholderiales</taxon>
        <taxon>Sphaerotilaceae</taxon>
        <taxon>Ideonella</taxon>
    </lineage>
</organism>
<feature type="domain" description="Multidrug resistance protein MdtA-like barrel-sandwich hybrid" evidence="10">
    <location>
        <begin position="70"/>
        <end position="212"/>
    </location>
</feature>
<dbReference type="Pfam" id="PF25917">
    <property type="entry name" value="BSH_RND"/>
    <property type="match status" value="1"/>
</dbReference>
<feature type="domain" description="Multidrug resistance protein MdtA-like alpha-helical hairpin" evidence="9">
    <location>
        <begin position="111"/>
        <end position="172"/>
    </location>
</feature>
<dbReference type="Gene3D" id="1.10.287.470">
    <property type="entry name" value="Helix hairpin bin"/>
    <property type="match status" value="1"/>
</dbReference>
<comment type="subcellular location">
    <subcellularLocation>
        <location evidence="1">Cell membrane</location>
    </subcellularLocation>
</comment>
<dbReference type="InterPro" id="IPR006143">
    <property type="entry name" value="RND_pump_MFP"/>
</dbReference>
<dbReference type="Pfam" id="PF25944">
    <property type="entry name" value="Beta-barrel_RND"/>
    <property type="match status" value="1"/>
</dbReference>
<dbReference type="InterPro" id="IPR058624">
    <property type="entry name" value="MdtA-like_HH"/>
</dbReference>
<evidence type="ECO:0000259" key="10">
    <source>
        <dbReference type="Pfam" id="PF25917"/>
    </source>
</evidence>
<dbReference type="SUPFAM" id="SSF111369">
    <property type="entry name" value="HlyD-like secretion proteins"/>
    <property type="match status" value="1"/>
</dbReference>
<keyword evidence="6" id="KW-0175">Coiled coil</keyword>
<name>A0A940YK90_9BURK</name>
<keyword evidence="13" id="KW-1185">Reference proteome</keyword>
<dbReference type="AlphaFoldDB" id="A0A940YK90"/>
<feature type="region of interest" description="Disordered" evidence="7">
    <location>
        <begin position="380"/>
        <end position="407"/>
    </location>
</feature>
<dbReference type="EMBL" id="JAGQDE010000035">
    <property type="protein sequence ID" value="MBQ0961685.1"/>
    <property type="molecule type" value="Genomic_DNA"/>
</dbReference>
<keyword evidence="3" id="KW-1003">Cell membrane</keyword>
<dbReference type="InterPro" id="IPR058625">
    <property type="entry name" value="MdtA-like_BSH"/>
</dbReference>
<dbReference type="Proteomes" id="UP000678374">
    <property type="component" value="Unassembled WGS sequence"/>
</dbReference>
<proteinExistence type="inferred from homology"/>
<evidence type="ECO:0000256" key="6">
    <source>
        <dbReference type="SAM" id="Coils"/>
    </source>
</evidence>
<dbReference type="Gene3D" id="2.40.30.170">
    <property type="match status" value="1"/>
</dbReference>
<dbReference type="PANTHER" id="PTHR30469:SF36">
    <property type="entry name" value="BLL3903 PROTEIN"/>
    <property type="match status" value="1"/>
</dbReference>
<feature type="coiled-coil region" evidence="6">
    <location>
        <begin position="111"/>
        <end position="138"/>
    </location>
</feature>
<dbReference type="GO" id="GO:0015562">
    <property type="term" value="F:efflux transmembrane transporter activity"/>
    <property type="evidence" value="ECO:0007669"/>
    <property type="project" value="TreeGrafter"/>
</dbReference>
<evidence type="ECO:0000313" key="12">
    <source>
        <dbReference type="EMBL" id="MBQ0961685.1"/>
    </source>
</evidence>
<evidence type="ECO:0000256" key="7">
    <source>
        <dbReference type="SAM" id="MobiDB-lite"/>
    </source>
</evidence>
<protein>
    <submittedName>
        <fullName evidence="12">Efflux RND transporter periplasmic adaptor subunit</fullName>
    </submittedName>
</protein>
<comment type="similarity">
    <text evidence="2">Belongs to the membrane fusion protein (MFP) (TC 8.A.1) family.</text>
</comment>
<evidence type="ECO:0000256" key="8">
    <source>
        <dbReference type="SAM" id="SignalP"/>
    </source>
</evidence>
<dbReference type="Gene3D" id="2.40.420.20">
    <property type="match status" value="1"/>
</dbReference>
<sequence>MKKTSLVLILAAVAAAVAAGAWWRGQATGPAAAAAAASAPKPAQVVSLATVQRRDMPVSVEAAGTVVPLNTVELRPQISSTVRQVVVKEGQMVRQGELLFRFDDRTEQANLDKARAQLARSQVALADLERQWKRAQELRAQNFISQGAADTVQANLEAQRAAVVADQAAVKAGEVAAGYATLRAPLSGRVGLVNVYPGSLVSPTGASALATIAQIDPIGVSFTLPEAQLGALLRGGDEGRGAQGAKLQVLLPAAGGGRGPNAAPREALEGTVSVIDNAVDTATGSIRIKGALANPKQLLWPGQYVTVKLTLRTIKDAAVLPVVALVQRGQERSVYVVKADMSAELRPVQLRYSSGEWAVVDGVQPGERVVVEGKQNLRPGGLVREAPAGPAKGASGPASAAASGASA</sequence>
<evidence type="ECO:0000256" key="3">
    <source>
        <dbReference type="ARBA" id="ARBA00022475"/>
    </source>
</evidence>
<evidence type="ECO:0000256" key="1">
    <source>
        <dbReference type="ARBA" id="ARBA00004236"/>
    </source>
</evidence>
<evidence type="ECO:0000256" key="5">
    <source>
        <dbReference type="ARBA" id="ARBA00023136"/>
    </source>
</evidence>
<dbReference type="NCBIfam" id="TIGR01730">
    <property type="entry name" value="RND_mfp"/>
    <property type="match status" value="1"/>
</dbReference>
<feature type="domain" description="Multidrug resistance protein MdtA-like beta-barrel" evidence="11">
    <location>
        <begin position="217"/>
        <end position="311"/>
    </location>
</feature>
<dbReference type="GO" id="GO:1990281">
    <property type="term" value="C:efflux pump complex"/>
    <property type="evidence" value="ECO:0007669"/>
    <property type="project" value="TreeGrafter"/>
</dbReference>
<evidence type="ECO:0000259" key="11">
    <source>
        <dbReference type="Pfam" id="PF25944"/>
    </source>
</evidence>
<dbReference type="PANTHER" id="PTHR30469">
    <property type="entry name" value="MULTIDRUG RESISTANCE PROTEIN MDTA"/>
    <property type="match status" value="1"/>
</dbReference>
<comment type="caution">
    <text evidence="12">The sequence shown here is derived from an EMBL/GenBank/DDBJ whole genome shotgun (WGS) entry which is preliminary data.</text>
</comment>
<evidence type="ECO:0000259" key="9">
    <source>
        <dbReference type="Pfam" id="PF25876"/>
    </source>
</evidence>
<dbReference type="InterPro" id="IPR058626">
    <property type="entry name" value="MdtA-like_b-barrel"/>
</dbReference>
<keyword evidence="5" id="KW-0472">Membrane</keyword>
<keyword evidence="8" id="KW-0732">Signal</keyword>
<feature type="signal peptide" evidence="8">
    <location>
        <begin position="1"/>
        <end position="18"/>
    </location>
</feature>
<gene>
    <name evidence="12" type="ORF">KAK06_22290</name>
</gene>
<keyword evidence="4" id="KW-0997">Cell inner membrane</keyword>
<dbReference type="RefSeq" id="WP_210804371.1">
    <property type="nucleotide sequence ID" value="NZ_JAGQDE010000035.1"/>
</dbReference>
<feature type="chain" id="PRO_5036936547" evidence="8">
    <location>
        <begin position="19"/>
        <end position="407"/>
    </location>
</feature>
<reference evidence="12" key="1">
    <citation type="submission" date="2021-04" db="EMBL/GenBank/DDBJ databases">
        <title>The genome sequence of Ideonella sp. 4Y11.</title>
        <authorList>
            <person name="Liu Y."/>
        </authorList>
    </citation>
    <scope>NUCLEOTIDE SEQUENCE</scope>
    <source>
        <strain evidence="12">4Y11</strain>
    </source>
</reference>
<accession>A0A940YK90</accession>
<evidence type="ECO:0000313" key="13">
    <source>
        <dbReference type="Proteomes" id="UP000678374"/>
    </source>
</evidence>